<feature type="transmembrane region" description="Helical" evidence="1">
    <location>
        <begin position="50"/>
        <end position="73"/>
    </location>
</feature>
<proteinExistence type="predicted"/>
<evidence type="ECO:0000313" key="3">
    <source>
        <dbReference type="Proteomes" id="UP000240996"/>
    </source>
</evidence>
<dbReference type="AlphaFoldDB" id="A0A2T4YNN8"/>
<keyword evidence="1" id="KW-1133">Transmembrane helix</keyword>
<dbReference type="Proteomes" id="UP000240996">
    <property type="component" value="Unassembled WGS sequence"/>
</dbReference>
<name>A0A2T4YNN8_9SPHN</name>
<evidence type="ECO:0000256" key="1">
    <source>
        <dbReference type="SAM" id="Phobius"/>
    </source>
</evidence>
<keyword evidence="1" id="KW-0812">Transmembrane</keyword>
<organism evidence="2 3">
    <name type="scientific">Sphingomonas aerolata</name>
    <dbReference type="NCBI Taxonomy" id="185951"/>
    <lineage>
        <taxon>Bacteria</taxon>
        <taxon>Pseudomonadati</taxon>
        <taxon>Pseudomonadota</taxon>
        <taxon>Alphaproteobacteria</taxon>
        <taxon>Sphingomonadales</taxon>
        <taxon>Sphingomonadaceae</taxon>
        <taxon>Sphingomonas</taxon>
    </lineage>
</organism>
<sequence>MIRRLAALALLELVVLTACWLAGLAAGWALVAHAVASGIGLTLWLRSGAAAGFAAAMLGVMGPLGLLVALPLARLVRPAAHRTDDEMFGPVAGRSAQRGARLAVARMLDGRVHHATPDTLSSLVTIMRHGAVAERRRALETVVRSFEPALSPLIALALTDSDQTIRALAAAASARVAENLVLSRARLSARVADGGDPDAATNLARLLGDHARSDVLLSDSQRLHLREDAVATMAAAVSDGADDRHADTRDALMIEAFWAAGDYDAIDWMATAIQASVDRTDAPTGANDRGASTLANWWLTGAVA</sequence>
<gene>
    <name evidence="2" type="ORF">C8J24_3241</name>
</gene>
<comment type="caution">
    <text evidence="2">The sequence shown here is derived from an EMBL/GenBank/DDBJ whole genome shotgun (WGS) entry which is preliminary data.</text>
</comment>
<keyword evidence="1" id="KW-0472">Membrane</keyword>
<dbReference type="EMBL" id="PZZN01000003">
    <property type="protein sequence ID" value="PTM45024.1"/>
    <property type="molecule type" value="Genomic_DNA"/>
</dbReference>
<reference evidence="2 3" key="1">
    <citation type="submission" date="2018-04" db="EMBL/GenBank/DDBJ databases">
        <title>Genomic Encyclopedia of Type Strains, Phase III (KMG-III): the genomes of soil and plant-associated and newly described type strains.</title>
        <authorList>
            <person name="Whitman W."/>
        </authorList>
    </citation>
    <scope>NUCLEOTIDE SEQUENCE [LARGE SCALE GENOMIC DNA]</scope>
    <source>
        <strain evidence="2 3">NW12</strain>
    </source>
</reference>
<protein>
    <submittedName>
        <fullName evidence="2">Uncharacterized protein</fullName>
    </submittedName>
</protein>
<evidence type="ECO:0000313" key="2">
    <source>
        <dbReference type="EMBL" id="PTM45024.1"/>
    </source>
</evidence>
<keyword evidence="3" id="KW-1185">Reference proteome</keyword>
<accession>A0A2T4YNN8</accession>